<comment type="caution">
    <text evidence="1">The sequence shown here is derived from an EMBL/GenBank/DDBJ whole genome shotgun (WGS) entry which is preliminary data.</text>
</comment>
<evidence type="ECO:0000313" key="1">
    <source>
        <dbReference type="EMBL" id="KAI6082870.1"/>
    </source>
</evidence>
<gene>
    <name evidence="1" type="ORF">F4821DRAFT_272128</name>
</gene>
<evidence type="ECO:0000313" key="2">
    <source>
        <dbReference type="Proteomes" id="UP001497680"/>
    </source>
</evidence>
<reference evidence="1 2" key="1">
    <citation type="journal article" date="2022" name="New Phytol.">
        <title>Ecological generalism drives hyperdiversity of secondary metabolite gene clusters in xylarialean endophytes.</title>
        <authorList>
            <person name="Franco M.E.E."/>
            <person name="Wisecaver J.H."/>
            <person name="Arnold A.E."/>
            <person name="Ju Y.M."/>
            <person name="Slot J.C."/>
            <person name="Ahrendt S."/>
            <person name="Moore L.P."/>
            <person name="Eastman K.E."/>
            <person name="Scott K."/>
            <person name="Konkel Z."/>
            <person name="Mondo S.J."/>
            <person name="Kuo A."/>
            <person name="Hayes R.D."/>
            <person name="Haridas S."/>
            <person name="Andreopoulos B."/>
            <person name="Riley R."/>
            <person name="LaButti K."/>
            <person name="Pangilinan J."/>
            <person name="Lipzen A."/>
            <person name="Amirebrahimi M."/>
            <person name="Yan J."/>
            <person name="Adam C."/>
            <person name="Keymanesh K."/>
            <person name="Ng V."/>
            <person name="Louie K."/>
            <person name="Northen T."/>
            <person name="Drula E."/>
            <person name="Henrissat B."/>
            <person name="Hsieh H.M."/>
            <person name="Youens-Clark K."/>
            <person name="Lutzoni F."/>
            <person name="Miadlikowska J."/>
            <person name="Eastwood D.C."/>
            <person name="Hamelin R.C."/>
            <person name="Grigoriev I.V."/>
            <person name="U'Ren J.M."/>
        </authorList>
    </citation>
    <scope>NUCLEOTIDE SEQUENCE [LARGE SCALE GENOMIC DNA]</scope>
    <source>
        <strain evidence="1 2">ER1909</strain>
    </source>
</reference>
<proteinExistence type="predicted"/>
<accession>A0ACC0CR90</accession>
<organism evidence="1 2">
    <name type="scientific">Hypoxylon rubiginosum</name>
    <dbReference type="NCBI Taxonomy" id="110542"/>
    <lineage>
        <taxon>Eukaryota</taxon>
        <taxon>Fungi</taxon>
        <taxon>Dikarya</taxon>
        <taxon>Ascomycota</taxon>
        <taxon>Pezizomycotina</taxon>
        <taxon>Sordariomycetes</taxon>
        <taxon>Xylariomycetidae</taxon>
        <taxon>Xylariales</taxon>
        <taxon>Hypoxylaceae</taxon>
        <taxon>Hypoxylon</taxon>
    </lineage>
</organism>
<dbReference type="EMBL" id="MU394361">
    <property type="protein sequence ID" value="KAI6082870.1"/>
    <property type="molecule type" value="Genomic_DNA"/>
</dbReference>
<keyword evidence="2" id="KW-1185">Reference proteome</keyword>
<protein>
    <submittedName>
        <fullName evidence="1">Phosphotransferase enzyme family protein</fullName>
    </submittedName>
</protein>
<name>A0ACC0CR90_9PEZI</name>
<dbReference type="Proteomes" id="UP001497680">
    <property type="component" value="Unassembled WGS sequence"/>
</dbReference>
<sequence length="252" mass="28522">MSLQEGNDLIPDEEMAEAAQTGHFGLFSRAFLLPGKNTVVKQGTGDLLIEAQTMCYVRRNTSIPVPKVYELRGSDNDAQLFMEHISGSRLSDVWPALSADDQAAVVDQLRGHLAELAAMTSRFAGAIDVSPVRDSFFAFAPNSVCTSEQEFNTTLLKAWYLNTAEWSEDEPQFPTLWQTLNDTMRGNRFVMTYNNLDPRNILVRGSQVVALLDWSQAGFLPEYWEYCRPWMRSWEKSTVVSLVDNIKHPYIK</sequence>